<keyword evidence="3" id="KW-1185">Reference proteome</keyword>
<evidence type="ECO:0000256" key="1">
    <source>
        <dbReference type="SAM" id="MobiDB-lite"/>
    </source>
</evidence>
<accession>A0AAD5SCB9</accession>
<reference evidence="2" key="1">
    <citation type="submission" date="2020-05" db="EMBL/GenBank/DDBJ databases">
        <title>Phylogenomic resolution of chytrid fungi.</title>
        <authorList>
            <person name="Stajich J.E."/>
            <person name="Amses K."/>
            <person name="Simmons R."/>
            <person name="Seto K."/>
            <person name="Myers J."/>
            <person name="Bonds A."/>
            <person name="Quandt C.A."/>
            <person name="Barry K."/>
            <person name="Liu P."/>
            <person name="Grigoriev I."/>
            <person name="Longcore J.E."/>
            <person name="James T.Y."/>
        </authorList>
    </citation>
    <scope>NUCLEOTIDE SEQUENCE</scope>
    <source>
        <strain evidence="2">JEL0318</strain>
    </source>
</reference>
<comment type="caution">
    <text evidence="2">The sequence shown here is derived from an EMBL/GenBank/DDBJ whole genome shotgun (WGS) entry which is preliminary data.</text>
</comment>
<feature type="compositionally biased region" description="Pro residues" evidence="1">
    <location>
        <begin position="134"/>
        <end position="152"/>
    </location>
</feature>
<evidence type="ECO:0000313" key="2">
    <source>
        <dbReference type="EMBL" id="KAJ3050959.1"/>
    </source>
</evidence>
<dbReference type="Proteomes" id="UP001212841">
    <property type="component" value="Unassembled WGS sequence"/>
</dbReference>
<evidence type="ECO:0000313" key="3">
    <source>
        <dbReference type="Proteomes" id="UP001212841"/>
    </source>
</evidence>
<dbReference type="EMBL" id="JADGJD010000452">
    <property type="protein sequence ID" value="KAJ3050959.1"/>
    <property type="molecule type" value="Genomic_DNA"/>
</dbReference>
<proteinExistence type="predicted"/>
<dbReference type="AlphaFoldDB" id="A0AAD5SCB9"/>
<gene>
    <name evidence="2" type="ORF">HK097_008069</name>
</gene>
<protein>
    <submittedName>
        <fullName evidence="2">Uncharacterized protein</fullName>
    </submittedName>
</protein>
<name>A0AAD5SCB9_9FUNG</name>
<organism evidence="2 3">
    <name type="scientific">Rhizophlyctis rosea</name>
    <dbReference type="NCBI Taxonomy" id="64517"/>
    <lineage>
        <taxon>Eukaryota</taxon>
        <taxon>Fungi</taxon>
        <taxon>Fungi incertae sedis</taxon>
        <taxon>Chytridiomycota</taxon>
        <taxon>Chytridiomycota incertae sedis</taxon>
        <taxon>Chytridiomycetes</taxon>
        <taxon>Rhizophlyctidales</taxon>
        <taxon>Rhizophlyctidaceae</taxon>
        <taxon>Rhizophlyctis</taxon>
    </lineage>
</organism>
<feature type="region of interest" description="Disordered" evidence="1">
    <location>
        <begin position="86"/>
        <end position="152"/>
    </location>
</feature>
<sequence length="152" mass="16381">MPANYPLPPSYQKQPAHPLDYSNLSVGEAYKHYNKLARQLSPEQLQAFKINLIKPYRTKNALLGGGLLASALVLLRLADREKGGMDRIMHDVSPPASPACSIPAPEPITNGARSSPVGYSAYKTRRGDDFDAIPMPPPPSSAPIEPVPAPAK</sequence>